<comment type="subcellular location">
    <subcellularLocation>
        <location evidence="1">Endomembrane system</location>
        <topology evidence="1">Peripheral membrane protein</topology>
    </subcellularLocation>
</comment>
<dbReference type="GO" id="GO:0008654">
    <property type="term" value="P:phospholipid biosynthetic process"/>
    <property type="evidence" value="ECO:0007669"/>
    <property type="project" value="TreeGrafter"/>
</dbReference>
<dbReference type="CDD" id="cd07993">
    <property type="entry name" value="LPLAT_DHAPAT-like"/>
    <property type="match status" value="1"/>
</dbReference>
<evidence type="ECO:0000256" key="2">
    <source>
        <dbReference type="ARBA" id="ARBA00007937"/>
    </source>
</evidence>
<keyword evidence="8" id="KW-1185">Reference proteome</keyword>
<dbReference type="Pfam" id="PF19277">
    <property type="entry name" value="GPAT_C"/>
    <property type="match status" value="1"/>
</dbReference>
<dbReference type="InterPro" id="IPR041728">
    <property type="entry name" value="GPAT/DHAPAT_LPLAT"/>
</dbReference>
<dbReference type="PANTHER" id="PTHR12563">
    <property type="entry name" value="GLYCEROL-3-PHOSPHATE ACYLTRANSFERASE"/>
    <property type="match status" value="1"/>
</dbReference>
<evidence type="ECO:0000256" key="4">
    <source>
        <dbReference type="ARBA" id="ARBA00023136"/>
    </source>
</evidence>
<keyword evidence="4" id="KW-0472">Membrane</keyword>
<comment type="caution">
    <text evidence="7">The sequence shown here is derived from an EMBL/GenBank/DDBJ whole genome shotgun (WGS) entry which is preliminary data.</text>
</comment>
<name>A0A642UQA7_DIURU</name>
<dbReference type="SUPFAM" id="SSF69593">
    <property type="entry name" value="Glycerol-3-phosphate (1)-acyltransferase"/>
    <property type="match status" value="1"/>
</dbReference>
<dbReference type="GO" id="GO:0004366">
    <property type="term" value="F:glycerol-3-phosphate O-acyltransferase activity"/>
    <property type="evidence" value="ECO:0007669"/>
    <property type="project" value="TreeGrafter"/>
</dbReference>
<dbReference type="GO" id="GO:0012505">
    <property type="term" value="C:endomembrane system"/>
    <property type="evidence" value="ECO:0007669"/>
    <property type="project" value="UniProtKB-SubCell"/>
</dbReference>
<reference evidence="7 8" key="1">
    <citation type="submission" date="2019-07" db="EMBL/GenBank/DDBJ databases">
        <title>Genome assembly of two rare yeast pathogens: Diutina rugosa and Trichomonascus ciferrii.</title>
        <authorList>
            <person name="Mixao V."/>
            <person name="Saus E."/>
            <person name="Hansen A."/>
            <person name="Lass-Flor C."/>
            <person name="Gabaldon T."/>
        </authorList>
    </citation>
    <scope>NUCLEOTIDE SEQUENCE [LARGE SCALE GENOMIC DNA]</scope>
    <source>
        <strain evidence="7 8">CBS 613</strain>
    </source>
</reference>
<dbReference type="EMBL" id="SWFT01000105">
    <property type="protein sequence ID" value="KAA8901085.1"/>
    <property type="molecule type" value="Genomic_DNA"/>
</dbReference>
<dbReference type="AlphaFoldDB" id="A0A642UQA7"/>
<organism evidence="7 8">
    <name type="scientific">Diutina rugosa</name>
    <name type="common">Yeast</name>
    <name type="synonym">Candida rugosa</name>
    <dbReference type="NCBI Taxonomy" id="5481"/>
    <lineage>
        <taxon>Eukaryota</taxon>
        <taxon>Fungi</taxon>
        <taxon>Dikarya</taxon>
        <taxon>Ascomycota</taxon>
        <taxon>Saccharomycotina</taxon>
        <taxon>Pichiomycetes</taxon>
        <taxon>Debaryomycetaceae</taxon>
        <taxon>Diutina</taxon>
    </lineage>
</organism>
<feature type="domain" description="Phospholipid/glycerol acyltransferase" evidence="6">
    <location>
        <begin position="195"/>
        <end position="328"/>
    </location>
</feature>
<dbReference type="Pfam" id="PF01553">
    <property type="entry name" value="Acyltransferase"/>
    <property type="match status" value="1"/>
</dbReference>
<proteinExistence type="inferred from homology"/>
<dbReference type="GO" id="GO:0031966">
    <property type="term" value="C:mitochondrial membrane"/>
    <property type="evidence" value="ECO:0007669"/>
    <property type="project" value="TreeGrafter"/>
</dbReference>
<dbReference type="OrthoDB" id="10255570at2759"/>
<evidence type="ECO:0000256" key="5">
    <source>
        <dbReference type="ARBA" id="ARBA00023315"/>
    </source>
</evidence>
<dbReference type="GO" id="GO:0006072">
    <property type="term" value="P:glycerol-3-phosphate metabolic process"/>
    <property type="evidence" value="ECO:0007669"/>
    <property type="project" value="TreeGrafter"/>
</dbReference>
<gene>
    <name evidence="7" type="ORF">DIURU_003455</name>
</gene>
<dbReference type="GO" id="GO:0019432">
    <property type="term" value="P:triglyceride biosynthetic process"/>
    <property type="evidence" value="ECO:0007669"/>
    <property type="project" value="TreeGrafter"/>
</dbReference>
<keyword evidence="3" id="KW-0808">Transferase</keyword>
<dbReference type="SMART" id="SM00563">
    <property type="entry name" value="PlsC"/>
    <property type="match status" value="1"/>
</dbReference>
<dbReference type="InterPro" id="IPR022284">
    <property type="entry name" value="GPAT/DHAPAT"/>
</dbReference>
<dbReference type="InterPro" id="IPR045520">
    <property type="entry name" value="GPAT/DHAPAT_C"/>
</dbReference>
<sequence>MVEFDVNILDGAFEKPYIDLTFPLPTDDVDTIVPDLANNEKVAKSIGMIEHFVRFFGGIDTDKIYYETEYKFGLSKYDNKKFHNDFKNYMKNQLETKDEKLNELVYSLVKQELNMKLIEPKDFNDRFAKVKDFMVKYYSAQNEKNLPTFESLSWLRISYVTTMKVFQKMFPRGIWVSRADFEGLLKQYMANPMSVIYLPNHQSHVDYMIMHILLVRFHMSIPTVIAGENLNVAVFGRILKNLGAIFIPRSFNQELYTERNLNNVIEYILKNKIALEVFIEGTRSRDGKLLLPKYGILKSLVQIYLKQRHEEKNEKFDLLFQPVSITYERIYETDGYLNELIGKDKKKESFMGIVTNGLKNLRGGPTEVVEVRDKFGFIDNSETELTGKLFVKLGERFYLSEFIENDDYSFADEPSLKKLGFKVLHEVNNTSYLPPVAIVGMALQIYYYRNYEGKGAKDQERFFKIDEFLPTLKKVITLLSREVDGHPINNSLLKELQQYSDKQLEDLTIECIKLFFRMVSVNETTKVIRITNPIELLYYKNLSVHLVIARSLVAAILTSTSQELTYTDINRLNYILTGLLKIEFLFDYDFSPRSQLSFILQDLQDEGIIRDENGLYKIVDRSYLEGVGNLSKPFMQSYVNLIRSLMTYNPKDDTELIMETKPKKPNLPVDEDEIKYPTTKNLLKYVIKTNRDQQPLESINKQYLMSDLYFLFHLNLLKIFKNKAKTKAFVEMLEPKDLNVIADFLEDIIQQKLNLSGQGPHGASSVRLNYLVDIINKNPARKQRLAASSDAGSIAVEAKL</sequence>
<dbReference type="VEuPathDB" id="FungiDB:DIURU_003455"/>
<dbReference type="GeneID" id="54782106"/>
<protein>
    <recommendedName>
        <fullName evidence="6">Phospholipid/glycerol acyltransferase domain-containing protein</fullName>
    </recommendedName>
</protein>
<evidence type="ECO:0000256" key="1">
    <source>
        <dbReference type="ARBA" id="ARBA00004184"/>
    </source>
</evidence>
<evidence type="ECO:0000313" key="8">
    <source>
        <dbReference type="Proteomes" id="UP000449547"/>
    </source>
</evidence>
<dbReference type="RefSeq" id="XP_034011708.1">
    <property type="nucleotide sequence ID" value="XM_034156219.1"/>
</dbReference>
<evidence type="ECO:0000256" key="3">
    <source>
        <dbReference type="ARBA" id="ARBA00022679"/>
    </source>
</evidence>
<dbReference type="PANTHER" id="PTHR12563:SF17">
    <property type="entry name" value="DIHYDROXYACETONE PHOSPHATE ACYLTRANSFERASE"/>
    <property type="match status" value="1"/>
</dbReference>
<dbReference type="InterPro" id="IPR002123">
    <property type="entry name" value="Plipid/glycerol_acylTrfase"/>
</dbReference>
<accession>A0A642UQA7</accession>
<dbReference type="OMA" id="YKNLTIH"/>
<dbReference type="GO" id="GO:0006631">
    <property type="term" value="P:fatty acid metabolic process"/>
    <property type="evidence" value="ECO:0007669"/>
    <property type="project" value="TreeGrafter"/>
</dbReference>
<keyword evidence="5" id="KW-0012">Acyltransferase</keyword>
<comment type="similarity">
    <text evidence="2">Belongs to the GPAT/DAPAT family.</text>
</comment>
<evidence type="ECO:0000313" key="7">
    <source>
        <dbReference type="EMBL" id="KAA8901085.1"/>
    </source>
</evidence>
<dbReference type="Proteomes" id="UP000449547">
    <property type="component" value="Unassembled WGS sequence"/>
</dbReference>
<evidence type="ECO:0000259" key="6">
    <source>
        <dbReference type="SMART" id="SM00563"/>
    </source>
</evidence>